<feature type="signal peptide" evidence="2">
    <location>
        <begin position="1"/>
        <end position="23"/>
    </location>
</feature>
<keyword evidence="1" id="KW-1133">Transmembrane helix</keyword>
<keyword evidence="1" id="KW-0472">Membrane</keyword>
<name>A0A1I8EUF2_WUCBA</name>
<proteinExistence type="predicted"/>
<organism evidence="4">
    <name type="scientific">Wuchereria bancrofti</name>
    <dbReference type="NCBI Taxonomy" id="6293"/>
    <lineage>
        <taxon>Eukaryota</taxon>
        <taxon>Metazoa</taxon>
        <taxon>Ecdysozoa</taxon>
        <taxon>Nematoda</taxon>
        <taxon>Chromadorea</taxon>
        <taxon>Rhabditida</taxon>
        <taxon>Spirurina</taxon>
        <taxon>Spiruromorpha</taxon>
        <taxon>Filarioidea</taxon>
        <taxon>Onchocercidae</taxon>
        <taxon>Wuchereria</taxon>
    </lineage>
</organism>
<evidence type="ECO:0000313" key="4">
    <source>
        <dbReference type="WBParaSite" id="maker-PairedContig_5320-snap-gene-0.4-mRNA-1"/>
    </source>
</evidence>
<evidence type="ECO:0000256" key="2">
    <source>
        <dbReference type="SAM" id="SignalP"/>
    </source>
</evidence>
<keyword evidence="1" id="KW-0812">Transmembrane</keyword>
<reference evidence="3 4" key="1">
    <citation type="submission" date="2016-11" db="UniProtKB">
        <authorList>
            <consortium name="WormBaseParasite"/>
        </authorList>
    </citation>
    <scope>IDENTIFICATION</scope>
    <source>
        <strain evidence="3 4">pt0022</strain>
    </source>
</reference>
<dbReference type="WBParaSite" id="maker-PairedContig_1396-snap-gene-0.4-mRNA-1">
    <property type="protein sequence ID" value="maker-PairedContig_1396-snap-gene-0.4-mRNA-1"/>
    <property type="gene ID" value="maker-PairedContig_1396-snap-gene-0.4"/>
</dbReference>
<feature type="transmembrane region" description="Helical" evidence="1">
    <location>
        <begin position="173"/>
        <end position="191"/>
    </location>
</feature>
<protein>
    <submittedName>
        <fullName evidence="3 4">Uncharacterized protein</fullName>
    </submittedName>
</protein>
<sequence>MNAILLALTSIWLLPLFLTLISASIICMSCATKNAITNWNKFVNYRVINSRTGRLIDDHSCDNPQNITCNGLCYIFQISGISKADGTKQLYAMAQGCSIGLFDGEVRCFDRPIIMIGRGGNFHLYGRYCLCNGDLCNQKSEIWIQHGPKKFYAQRQKGGSAFYRSMNPQKNPANAIAIPIISLIIAINGLGKMMRKLMPINIKKRNG</sequence>
<keyword evidence="2" id="KW-0732">Signal</keyword>
<evidence type="ECO:0000313" key="3">
    <source>
        <dbReference type="WBParaSite" id="maker-PairedContig_1396-snap-gene-0.4-mRNA-1"/>
    </source>
</evidence>
<evidence type="ECO:0000256" key="1">
    <source>
        <dbReference type="SAM" id="Phobius"/>
    </source>
</evidence>
<dbReference type="AlphaFoldDB" id="A0A1I8EUF2"/>
<feature type="chain" id="PRO_5009605245" evidence="2">
    <location>
        <begin position="24"/>
        <end position="207"/>
    </location>
</feature>
<dbReference type="WBParaSite" id="maker-PairedContig_5320-snap-gene-0.4-mRNA-1">
    <property type="protein sequence ID" value="maker-PairedContig_5320-snap-gene-0.4-mRNA-1"/>
    <property type="gene ID" value="maker-PairedContig_5320-snap-gene-0.4"/>
</dbReference>
<accession>A0A1I8EUF2</accession>